<organism evidence="1 2">
    <name type="scientific">Altererythrobacter arenosus</name>
    <dbReference type="NCBI Taxonomy" id="3032592"/>
    <lineage>
        <taxon>Bacteria</taxon>
        <taxon>Pseudomonadati</taxon>
        <taxon>Pseudomonadota</taxon>
        <taxon>Alphaproteobacteria</taxon>
        <taxon>Sphingomonadales</taxon>
        <taxon>Erythrobacteraceae</taxon>
        <taxon>Altererythrobacter</taxon>
    </lineage>
</organism>
<protein>
    <submittedName>
        <fullName evidence="1">Uncharacterized protein</fullName>
    </submittedName>
</protein>
<evidence type="ECO:0000313" key="1">
    <source>
        <dbReference type="EMBL" id="WFL78935.1"/>
    </source>
</evidence>
<reference evidence="1 2" key="1">
    <citation type="submission" date="2023-03" db="EMBL/GenBank/DDBJ databases">
        <title>Altererythrobacter sp. CAU 1644 isolated from sand.</title>
        <authorList>
            <person name="Kim W."/>
        </authorList>
    </citation>
    <scope>NUCLEOTIDE SEQUENCE [LARGE SCALE GENOMIC DNA]</scope>
    <source>
        <strain evidence="1 2">CAU 1644</strain>
    </source>
</reference>
<accession>A0ABY8FXY1</accession>
<dbReference type="Proteomes" id="UP001215827">
    <property type="component" value="Chromosome"/>
</dbReference>
<name>A0ABY8FXY1_9SPHN</name>
<proteinExistence type="predicted"/>
<keyword evidence="2" id="KW-1185">Reference proteome</keyword>
<dbReference type="EMBL" id="CP121106">
    <property type="protein sequence ID" value="WFL78935.1"/>
    <property type="molecule type" value="Genomic_DNA"/>
</dbReference>
<evidence type="ECO:0000313" key="2">
    <source>
        <dbReference type="Proteomes" id="UP001215827"/>
    </source>
</evidence>
<dbReference type="RefSeq" id="WP_278017624.1">
    <property type="nucleotide sequence ID" value="NZ_CP121106.1"/>
</dbReference>
<sequence length="66" mass="6958">MDLNLEYAAHQEALIRAGDAVESAERSAHLADASRIAARIFTYQNKLGAAAACAWSAAQLGSADRP</sequence>
<gene>
    <name evidence="1" type="ORF">P7228_07690</name>
</gene>